<comment type="caution">
    <text evidence="1">The sequence shown here is derived from an EMBL/GenBank/DDBJ whole genome shotgun (WGS) entry which is preliminary data.</text>
</comment>
<sequence>MFPPVRRLLDHGYGVIDQGYYGDVNIVGDYSLRHYSYMFQNPRPYLFKLLQREGERATWPKISSIETHARVGKTIQHCLELLSYQHDPEKKTAEFIAV</sequence>
<dbReference type="EMBL" id="VSSQ01142851">
    <property type="protein sequence ID" value="MPN63425.1"/>
    <property type="molecule type" value="Genomic_DNA"/>
</dbReference>
<protein>
    <submittedName>
        <fullName evidence="1">Uncharacterized protein</fullName>
    </submittedName>
</protein>
<accession>A0A645JIA2</accession>
<name>A0A645JIA2_9ZZZZ</name>
<dbReference type="AlphaFoldDB" id="A0A645JIA2"/>
<evidence type="ECO:0000313" key="1">
    <source>
        <dbReference type="EMBL" id="MPN63425.1"/>
    </source>
</evidence>
<organism evidence="1">
    <name type="scientific">bioreactor metagenome</name>
    <dbReference type="NCBI Taxonomy" id="1076179"/>
    <lineage>
        <taxon>unclassified sequences</taxon>
        <taxon>metagenomes</taxon>
        <taxon>ecological metagenomes</taxon>
    </lineage>
</organism>
<proteinExistence type="predicted"/>
<gene>
    <name evidence="1" type="ORF">SDC9_211184</name>
</gene>
<reference evidence="1" key="1">
    <citation type="submission" date="2019-08" db="EMBL/GenBank/DDBJ databases">
        <authorList>
            <person name="Kucharzyk K."/>
            <person name="Murdoch R.W."/>
            <person name="Higgins S."/>
            <person name="Loffler F."/>
        </authorList>
    </citation>
    <scope>NUCLEOTIDE SEQUENCE</scope>
</reference>